<name>A0A644TQ55_9ZZZZ</name>
<sequence>MAKFGLGKGLGALIPEHQQYFDSSRNPLEPGENIQIIPLSRLKPNPDQPRKTFSEASIEELAQSIQKHGLLQPIIAEPSGGDSYIIVAGERRFRAAQKAGLEKLPVILRAVSAEKRLQLSLIENIQREDLNPMEEARAYQGLMELTGYTQEQVAEAVGKNRSTVANALRLLRLPEVMQEAVRDGSISAGHARSLLALVDESERQALFARIVKESLSVRQAEQAVQDSLLHRTGKKPKGGKKTDAVVPAEELDPNLKALEELFIERLGTKVEIKGGLNSGSILIEYYSQDDLQRIMEAIGSGE</sequence>
<comment type="caution">
    <text evidence="5">The sequence shown here is derived from an EMBL/GenBank/DDBJ whole genome shotgun (WGS) entry which is preliminary data.</text>
</comment>
<dbReference type="SUPFAM" id="SSF110849">
    <property type="entry name" value="ParB/Sulfiredoxin"/>
    <property type="match status" value="1"/>
</dbReference>
<dbReference type="SMART" id="SM00470">
    <property type="entry name" value="ParB"/>
    <property type="match status" value="1"/>
</dbReference>
<dbReference type="GO" id="GO:0007059">
    <property type="term" value="P:chromosome segregation"/>
    <property type="evidence" value="ECO:0007669"/>
    <property type="project" value="UniProtKB-KW"/>
</dbReference>
<reference evidence="5" key="1">
    <citation type="submission" date="2019-08" db="EMBL/GenBank/DDBJ databases">
        <authorList>
            <person name="Kucharzyk K."/>
            <person name="Murdoch R.W."/>
            <person name="Higgins S."/>
            <person name="Loffler F."/>
        </authorList>
    </citation>
    <scope>NUCLEOTIDE SEQUENCE</scope>
</reference>
<evidence type="ECO:0000256" key="1">
    <source>
        <dbReference type="ARBA" id="ARBA00006295"/>
    </source>
</evidence>
<dbReference type="InterPro" id="IPR041468">
    <property type="entry name" value="HTH_ParB/Spo0J"/>
</dbReference>
<proteinExistence type="inferred from homology"/>
<dbReference type="GO" id="GO:0045881">
    <property type="term" value="P:positive regulation of sporulation resulting in formation of a cellular spore"/>
    <property type="evidence" value="ECO:0007669"/>
    <property type="project" value="TreeGrafter"/>
</dbReference>
<dbReference type="InterPro" id="IPR050336">
    <property type="entry name" value="Chromosome_partition/occlusion"/>
</dbReference>
<dbReference type="InterPro" id="IPR004437">
    <property type="entry name" value="ParB/RepB/Spo0J"/>
</dbReference>
<dbReference type="Pfam" id="PF02195">
    <property type="entry name" value="ParB_N"/>
    <property type="match status" value="1"/>
</dbReference>
<dbReference type="Pfam" id="PF23552">
    <property type="entry name" value="ParB_C"/>
    <property type="match status" value="1"/>
</dbReference>
<dbReference type="CDD" id="cd16393">
    <property type="entry name" value="SPO0J_N"/>
    <property type="match status" value="1"/>
</dbReference>
<accession>A0A644TQ55</accession>
<dbReference type="Gene3D" id="1.10.10.2830">
    <property type="match status" value="1"/>
</dbReference>
<dbReference type="GO" id="GO:0005694">
    <property type="term" value="C:chromosome"/>
    <property type="evidence" value="ECO:0007669"/>
    <property type="project" value="TreeGrafter"/>
</dbReference>
<dbReference type="InterPro" id="IPR057240">
    <property type="entry name" value="ParB_dimer_C"/>
</dbReference>
<dbReference type="Pfam" id="PF17762">
    <property type="entry name" value="HTH_ParB"/>
    <property type="match status" value="1"/>
</dbReference>
<evidence type="ECO:0000256" key="3">
    <source>
        <dbReference type="ARBA" id="ARBA00023125"/>
    </source>
</evidence>
<dbReference type="GO" id="GO:0003677">
    <property type="term" value="F:DNA binding"/>
    <property type="evidence" value="ECO:0007669"/>
    <property type="project" value="UniProtKB-KW"/>
</dbReference>
<protein>
    <submittedName>
        <fullName evidence="5">Stage 0 sporulation protein J</fullName>
    </submittedName>
</protein>
<dbReference type="NCBIfam" id="TIGR00180">
    <property type="entry name" value="parB_part"/>
    <property type="match status" value="1"/>
</dbReference>
<dbReference type="FunFam" id="1.10.10.2830:FF:000001">
    <property type="entry name" value="Chromosome partitioning protein ParB"/>
    <property type="match status" value="1"/>
</dbReference>
<dbReference type="InterPro" id="IPR036086">
    <property type="entry name" value="ParB/Sulfiredoxin_sf"/>
</dbReference>
<feature type="domain" description="ParB-like N-terminal" evidence="4">
    <location>
        <begin position="35"/>
        <end position="125"/>
    </location>
</feature>
<dbReference type="PANTHER" id="PTHR33375">
    <property type="entry name" value="CHROMOSOME-PARTITIONING PROTEIN PARB-RELATED"/>
    <property type="match status" value="1"/>
</dbReference>
<comment type="similarity">
    <text evidence="1">Belongs to the ParB family.</text>
</comment>
<evidence type="ECO:0000256" key="2">
    <source>
        <dbReference type="ARBA" id="ARBA00022829"/>
    </source>
</evidence>
<gene>
    <name evidence="5" type="primary">spo0J_3</name>
    <name evidence="5" type="ORF">SDC9_13494</name>
</gene>
<dbReference type="Gene3D" id="3.90.1530.30">
    <property type="match status" value="1"/>
</dbReference>
<dbReference type="AlphaFoldDB" id="A0A644TQ55"/>
<organism evidence="5">
    <name type="scientific">bioreactor metagenome</name>
    <dbReference type="NCBI Taxonomy" id="1076179"/>
    <lineage>
        <taxon>unclassified sequences</taxon>
        <taxon>metagenomes</taxon>
        <taxon>ecological metagenomes</taxon>
    </lineage>
</organism>
<dbReference type="SUPFAM" id="SSF109709">
    <property type="entry name" value="KorB DNA-binding domain-like"/>
    <property type="match status" value="1"/>
</dbReference>
<dbReference type="EMBL" id="VSSQ01000038">
    <property type="protein sequence ID" value="MPL67791.1"/>
    <property type="molecule type" value="Genomic_DNA"/>
</dbReference>
<dbReference type="InterPro" id="IPR003115">
    <property type="entry name" value="ParB_N"/>
</dbReference>
<evidence type="ECO:0000313" key="5">
    <source>
        <dbReference type="EMBL" id="MPL67791.1"/>
    </source>
</evidence>
<keyword evidence="3" id="KW-0238">DNA-binding</keyword>
<keyword evidence="2" id="KW-0159">Chromosome partition</keyword>
<dbReference type="PANTHER" id="PTHR33375:SF1">
    <property type="entry name" value="CHROMOSOME-PARTITIONING PROTEIN PARB-RELATED"/>
    <property type="match status" value="1"/>
</dbReference>
<evidence type="ECO:0000259" key="4">
    <source>
        <dbReference type="SMART" id="SM00470"/>
    </source>
</evidence>
<dbReference type="FunFam" id="3.90.1530.30:FF:000001">
    <property type="entry name" value="Chromosome partitioning protein ParB"/>
    <property type="match status" value="1"/>
</dbReference>